<evidence type="ECO:0000256" key="5">
    <source>
        <dbReference type="SAM" id="Phobius"/>
    </source>
</evidence>
<gene>
    <name evidence="6" type="ORF">TUM3794_31360</name>
</gene>
<organism evidence="6 7">
    <name type="scientific">Shewanella colwelliana</name>
    <name type="common">Alteromonas colwelliana</name>
    <dbReference type="NCBI Taxonomy" id="23"/>
    <lineage>
        <taxon>Bacteria</taxon>
        <taxon>Pseudomonadati</taxon>
        <taxon>Pseudomonadota</taxon>
        <taxon>Gammaproteobacteria</taxon>
        <taxon>Alteromonadales</taxon>
        <taxon>Shewanellaceae</taxon>
        <taxon>Shewanella</taxon>
    </lineage>
</organism>
<feature type="transmembrane region" description="Helical" evidence="5">
    <location>
        <begin position="14"/>
        <end position="37"/>
    </location>
</feature>
<evidence type="ECO:0000256" key="4">
    <source>
        <dbReference type="ARBA" id="ARBA00023136"/>
    </source>
</evidence>
<dbReference type="RefSeq" id="WP_220743025.1">
    <property type="nucleotide sequence ID" value="NZ_BPEU01000025.1"/>
</dbReference>
<name>A0ABQ4P9B8_SHECO</name>
<feature type="transmembrane region" description="Helical" evidence="5">
    <location>
        <begin position="44"/>
        <end position="67"/>
    </location>
</feature>
<reference evidence="6 7" key="1">
    <citation type="submission" date="2021-05" db="EMBL/GenBank/DDBJ databases">
        <title>Molecular characterization for Shewanella algae harboring chromosomal blaOXA-55-like strains isolated from clinical and environment sample.</title>
        <authorList>
            <person name="Ohama Y."/>
            <person name="Aoki K."/>
            <person name="Harada S."/>
            <person name="Moriya K."/>
            <person name="Ishii Y."/>
            <person name="Tateda K."/>
        </authorList>
    </citation>
    <scope>NUCLEOTIDE SEQUENCE [LARGE SCALE GENOMIC DNA]</scope>
    <source>
        <strain evidence="6 7">MBTL60-118</strain>
    </source>
</reference>
<sequence length="70" mass="7694">MNIMPHEIALGDVYFPPLLLVGVMAYVLTSVFTTIGIKLGWHKYIVAPALTELAITIIFVGVISQFISVF</sequence>
<keyword evidence="3 5" id="KW-1133">Transmembrane helix</keyword>
<evidence type="ECO:0000313" key="7">
    <source>
        <dbReference type="Proteomes" id="UP000773469"/>
    </source>
</evidence>
<dbReference type="Pfam" id="PF07869">
    <property type="entry name" value="DUF1656"/>
    <property type="match status" value="1"/>
</dbReference>
<keyword evidence="1" id="KW-1003">Cell membrane</keyword>
<evidence type="ECO:0000256" key="3">
    <source>
        <dbReference type="ARBA" id="ARBA00022989"/>
    </source>
</evidence>
<dbReference type="Proteomes" id="UP000773469">
    <property type="component" value="Unassembled WGS sequence"/>
</dbReference>
<accession>A0ABQ4P9B8</accession>
<keyword evidence="2 5" id="KW-0812">Transmembrane</keyword>
<proteinExistence type="predicted"/>
<evidence type="ECO:0000256" key="1">
    <source>
        <dbReference type="ARBA" id="ARBA00022475"/>
    </source>
</evidence>
<keyword evidence="4 5" id="KW-0472">Membrane</keyword>
<dbReference type="EMBL" id="BPEU01000025">
    <property type="protein sequence ID" value="GIU44118.1"/>
    <property type="molecule type" value="Genomic_DNA"/>
</dbReference>
<evidence type="ECO:0000256" key="2">
    <source>
        <dbReference type="ARBA" id="ARBA00022692"/>
    </source>
</evidence>
<comment type="caution">
    <text evidence="6">The sequence shown here is derived from an EMBL/GenBank/DDBJ whole genome shotgun (WGS) entry which is preliminary data.</text>
</comment>
<protein>
    <submittedName>
        <fullName evidence="6">DUF1656 domain-containing protein</fullName>
    </submittedName>
</protein>
<dbReference type="InterPro" id="IPR012451">
    <property type="entry name" value="DUF1656"/>
</dbReference>
<evidence type="ECO:0000313" key="6">
    <source>
        <dbReference type="EMBL" id="GIU44118.1"/>
    </source>
</evidence>
<keyword evidence="7" id="KW-1185">Reference proteome</keyword>